<dbReference type="EMBL" id="LDWR01000108">
    <property type="protein sequence ID" value="KML41975.1"/>
    <property type="molecule type" value="Genomic_DNA"/>
</dbReference>
<protein>
    <recommendedName>
        <fullName evidence="4">PrgH/EprH family type III secretion apparatus protein</fullName>
    </recommendedName>
</protein>
<keyword evidence="1" id="KW-1133">Transmembrane helix</keyword>
<dbReference type="Gene3D" id="3.30.70.1780">
    <property type="match status" value="1"/>
</dbReference>
<dbReference type="Gene3D" id="3.30.70.1770">
    <property type="match status" value="1"/>
</dbReference>
<organism evidence="2 3">
    <name type="scientific">Burkholderia cepacia</name>
    <name type="common">Pseudomonas cepacia</name>
    <dbReference type="NCBI Taxonomy" id="292"/>
    <lineage>
        <taxon>Bacteria</taxon>
        <taxon>Pseudomonadati</taxon>
        <taxon>Pseudomonadota</taxon>
        <taxon>Betaproteobacteria</taxon>
        <taxon>Burkholderiales</taxon>
        <taxon>Burkholderiaceae</taxon>
        <taxon>Burkholderia</taxon>
        <taxon>Burkholderia cepacia complex</taxon>
    </lineage>
</organism>
<dbReference type="InterPro" id="IPR019029">
    <property type="entry name" value="T3SS_PrgH/EprH-like"/>
</dbReference>
<comment type="caution">
    <text evidence="2">The sequence shown here is derived from an EMBL/GenBank/DDBJ whole genome shotgun (WGS) entry which is preliminary data.</text>
</comment>
<dbReference type="Gene3D" id="2.60.200.20">
    <property type="match status" value="1"/>
</dbReference>
<proteinExistence type="predicted"/>
<dbReference type="NCBIfam" id="TIGR02554">
    <property type="entry name" value="PrgH"/>
    <property type="match status" value="1"/>
</dbReference>
<feature type="transmembrane region" description="Helical" evidence="1">
    <location>
        <begin position="123"/>
        <end position="146"/>
    </location>
</feature>
<keyword evidence="1" id="KW-0472">Membrane</keyword>
<evidence type="ECO:0000313" key="2">
    <source>
        <dbReference type="EMBL" id="KML41975.1"/>
    </source>
</evidence>
<reference evidence="2 3" key="1">
    <citation type="submission" date="2015-05" db="EMBL/GenBank/DDBJ databases">
        <title>Draft genome of Burkholderia cepacia LK29.</title>
        <authorList>
            <person name="Chan X.Y."/>
        </authorList>
    </citation>
    <scope>NUCLEOTIDE SEQUENCE [LARGE SCALE GENOMIC DNA]</scope>
    <source>
        <strain evidence="2 3">LK29</strain>
    </source>
</reference>
<gene>
    <name evidence="2" type="ORF">VL15_37925</name>
</gene>
<accession>A0A0J5W4S6</accession>
<dbReference type="Gene3D" id="3.30.300.170">
    <property type="match status" value="1"/>
</dbReference>
<name>A0A0J5W4S6_BURCE</name>
<dbReference type="PATRIC" id="fig|292.27.peg.296"/>
<dbReference type="Proteomes" id="UP000036338">
    <property type="component" value="Unassembled WGS sequence"/>
</dbReference>
<sequence>MRGTEYPLPVGRTQFVTYDETGAMPEADMVALHDDAIFLPTVDGAGRFFDISLAQIEDGTFSITIPGTQTEDTYHDLNTVVTVCGQNLAVRAVVAEWSEGVVAFLSTKEIAPRHLQSERRRTALVRWIPGVAIATLIATGGGWYLVHNSSSDAAHVTDLQTALGRNDKPLQILYAGPKSGYVIFAPDNREANWARQALVRNPVPYPTRITTVDREVQRIASELDKAMIGYYGIRLTNAAKPVVILSRDRNSSTLFEPEGTRKLRGWLLSLMPYARDVIVDVRSDAEIDGIARDALTDNGIPYIETRSTDGVTFRFTGSLTDAELDRITRVANHFHSLWGSGYVHFVVDLKDDWLKGKSFMYGSDGYVKLGVDKWYFPSPLKPGGDQ</sequence>
<dbReference type="InterPro" id="IPR013387">
    <property type="entry name" value="T3SS_PrgH/EprH"/>
</dbReference>
<dbReference type="GO" id="GO:0016020">
    <property type="term" value="C:membrane"/>
    <property type="evidence" value="ECO:0007669"/>
    <property type="project" value="InterPro"/>
</dbReference>
<dbReference type="Pfam" id="PF09480">
    <property type="entry name" value="PrgH"/>
    <property type="match status" value="1"/>
</dbReference>
<dbReference type="AlphaFoldDB" id="A0A0J5W4S6"/>
<evidence type="ECO:0000313" key="3">
    <source>
        <dbReference type="Proteomes" id="UP000036338"/>
    </source>
</evidence>
<evidence type="ECO:0000256" key="1">
    <source>
        <dbReference type="SAM" id="Phobius"/>
    </source>
</evidence>
<evidence type="ECO:0008006" key="4">
    <source>
        <dbReference type="Google" id="ProtNLM"/>
    </source>
</evidence>
<keyword evidence="1" id="KW-0812">Transmembrane</keyword>